<accession>A0AAD4DCG1</accession>
<sequence length="156" mass="18850">MDYFTNFPGFSLRKGEHMRNAFKRLAKSKGWSEKKRATEREIFHRSVVQDLNTRFIKLEHYQNLCKELFDDVPSTITQCKKLLTSKYVNIWDIVEGRYRYFEEYKEFRSYTHHDPVHKRIPVEVWVQILSYPYPSQLSRVQMVNKNFSSIVSLMEV</sequence>
<evidence type="ECO:0008006" key="3">
    <source>
        <dbReference type="Google" id="ProtNLM"/>
    </source>
</evidence>
<dbReference type="PANTHER" id="PTHR38846:SF1">
    <property type="entry name" value="C3H1-TYPE DOMAIN-CONTAINING PROTEIN"/>
    <property type="match status" value="1"/>
</dbReference>
<keyword evidence="2" id="KW-1185">Reference proteome</keyword>
<dbReference type="Proteomes" id="UP001194580">
    <property type="component" value="Unassembled WGS sequence"/>
</dbReference>
<proteinExistence type="predicted"/>
<name>A0AAD4DCG1_9FUNG</name>
<organism evidence="1 2">
    <name type="scientific">Linnemannia exigua</name>
    <dbReference type="NCBI Taxonomy" id="604196"/>
    <lineage>
        <taxon>Eukaryota</taxon>
        <taxon>Fungi</taxon>
        <taxon>Fungi incertae sedis</taxon>
        <taxon>Mucoromycota</taxon>
        <taxon>Mortierellomycotina</taxon>
        <taxon>Mortierellomycetes</taxon>
        <taxon>Mortierellales</taxon>
        <taxon>Mortierellaceae</taxon>
        <taxon>Linnemannia</taxon>
    </lineage>
</organism>
<dbReference type="EMBL" id="JAAAIL010000597">
    <property type="protein sequence ID" value="KAG0274485.1"/>
    <property type="molecule type" value="Genomic_DNA"/>
</dbReference>
<comment type="caution">
    <text evidence="1">The sequence shown here is derived from an EMBL/GenBank/DDBJ whole genome shotgun (WGS) entry which is preliminary data.</text>
</comment>
<evidence type="ECO:0000313" key="1">
    <source>
        <dbReference type="EMBL" id="KAG0274485.1"/>
    </source>
</evidence>
<dbReference type="PANTHER" id="PTHR38846">
    <property type="entry name" value="C3H1-TYPE DOMAIN-CONTAINING PROTEIN"/>
    <property type="match status" value="1"/>
</dbReference>
<evidence type="ECO:0000313" key="2">
    <source>
        <dbReference type="Proteomes" id="UP001194580"/>
    </source>
</evidence>
<dbReference type="CDD" id="cd09917">
    <property type="entry name" value="F-box_SF"/>
    <property type="match status" value="1"/>
</dbReference>
<dbReference type="AlphaFoldDB" id="A0AAD4DCG1"/>
<protein>
    <recommendedName>
        <fullName evidence="3">F-box domain-containing protein</fullName>
    </recommendedName>
</protein>
<gene>
    <name evidence="1" type="ORF">BGZ95_009726</name>
</gene>
<reference evidence="1" key="1">
    <citation type="journal article" date="2020" name="Fungal Divers.">
        <title>Resolving the Mortierellaceae phylogeny through synthesis of multi-gene phylogenetics and phylogenomics.</title>
        <authorList>
            <person name="Vandepol N."/>
            <person name="Liber J."/>
            <person name="Desiro A."/>
            <person name="Na H."/>
            <person name="Kennedy M."/>
            <person name="Barry K."/>
            <person name="Grigoriev I.V."/>
            <person name="Miller A.N."/>
            <person name="O'Donnell K."/>
            <person name="Stajich J.E."/>
            <person name="Bonito G."/>
        </authorList>
    </citation>
    <scope>NUCLEOTIDE SEQUENCE</scope>
    <source>
        <strain evidence="1">NRRL 28262</strain>
    </source>
</reference>